<evidence type="ECO:0000256" key="2">
    <source>
        <dbReference type="SAM" id="SignalP"/>
    </source>
</evidence>
<sequence>MAFFSFFLFFFFLRFGRLIEEIVQLKKQEDSETNLWSQFQPQVNLPRGRHRHYCYCCKLWHVTRMGWGHVEHQVGQSRVNKNKNMTNIINKHNGGKKDNN</sequence>
<evidence type="ECO:0000313" key="4">
    <source>
        <dbReference type="Proteomes" id="UP000607653"/>
    </source>
</evidence>
<dbReference type="AlphaFoldDB" id="A0A822YNL0"/>
<proteinExistence type="predicted"/>
<feature type="compositionally biased region" description="Low complexity" evidence="1">
    <location>
        <begin position="82"/>
        <end position="92"/>
    </location>
</feature>
<keyword evidence="2" id="KW-0732">Signal</keyword>
<name>A0A822YNL0_NELNU</name>
<organism evidence="3 4">
    <name type="scientific">Nelumbo nucifera</name>
    <name type="common">Sacred lotus</name>
    <dbReference type="NCBI Taxonomy" id="4432"/>
    <lineage>
        <taxon>Eukaryota</taxon>
        <taxon>Viridiplantae</taxon>
        <taxon>Streptophyta</taxon>
        <taxon>Embryophyta</taxon>
        <taxon>Tracheophyta</taxon>
        <taxon>Spermatophyta</taxon>
        <taxon>Magnoliopsida</taxon>
        <taxon>Proteales</taxon>
        <taxon>Nelumbonaceae</taxon>
        <taxon>Nelumbo</taxon>
    </lineage>
</organism>
<dbReference type="EMBL" id="DUZY01000003">
    <property type="protein sequence ID" value="DAD32909.1"/>
    <property type="molecule type" value="Genomic_DNA"/>
</dbReference>
<evidence type="ECO:0000256" key="1">
    <source>
        <dbReference type="SAM" id="MobiDB-lite"/>
    </source>
</evidence>
<reference evidence="3 4" key="1">
    <citation type="journal article" date="2020" name="Mol. Biol. Evol.">
        <title>Distinct Expression and Methylation Patterns for Genes with Different Fates following a Single Whole-Genome Duplication in Flowering Plants.</title>
        <authorList>
            <person name="Shi T."/>
            <person name="Rahmani R.S."/>
            <person name="Gugger P.F."/>
            <person name="Wang M."/>
            <person name="Li H."/>
            <person name="Zhang Y."/>
            <person name="Li Z."/>
            <person name="Wang Q."/>
            <person name="Van de Peer Y."/>
            <person name="Marchal K."/>
            <person name="Chen J."/>
        </authorList>
    </citation>
    <scope>NUCLEOTIDE SEQUENCE [LARGE SCALE GENOMIC DNA]</scope>
    <source>
        <tissue evidence="3">Leaf</tissue>
    </source>
</reference>
<evidence type="ECO:0000313" key="3">
    <source>
        <dbReference type="EMBL" id="DAD32909.1"/>
    </source>
</evidence>
<protein>
    <recommendedName>
        <fullName evidence="5">Secreted protein</fullName>
    </recommendedName>
</protein>
<gene>
    <name evidence="3" type="ORF">HUJ06_011760</name>
</gene>
<accession>A0A822YNL0</accession>
<feature type="signal peptide" evidence="2">
    <location>
        <begin position="1"/>
        <end position="18"/>
    </location>
</feature>
<dbReference type="Proteomes" id="UP000607653">
    <property type="component" value="Unassembled WGS sequence"/>
</dbReference>
<evidence type="ECO:0008006" key="5">
    <source>
        <dbReference type="Google" id="ProtNLM"/>
    </source>
</evidence>
<comment type="caution">
    <text evidence="3">The sequence shown here is derived from an EMBL/GenBank/DDBJ whole genome shotgun (WGS) entry which is preliminary data.</text>
</comment>
<feature type="region of interest" description="Disordered" evidence="1">
    <location>
        <begin position="81"/>
        <end position="100"/>
    </location>
</feature>
<feature type="chain" id="PRO_5032318406" description="Secreted protein" evidence="2">
    <location>
        <begin position="19"/>
        <end position="100"/>
    </location>
</feature>
<keyword evidence="4" id="KW-1185">Reference proteome</keyword>